<dbReference type="InterPro" id="IPR001387">
    <property type="entry name" value="Cro/C1-type_HTH"/>
</dbReference>
<evidence type="ECO:0000259" key="1">
    <source>
        <dbReference type="PROSITE" id="PS50943"/>
    </source>
</evidence>
<dbReference type="PROSITE" id="PS50943">
    <property type="entry name" value="HTH_CROC1"/>
    <property type="match status" value="1"/>
</dbReference>
<gene>
    <name evidence="2" type="ORF">SAMN05421636_103478</name>
</gene>
<accession>A0A1G7APB5</accession>
<dbReference type="Pfam" id="PF01381">
    <property type="entry name" value="HTH_3"/>
    <property type="match status" value="1"/>
</dbReference>
<dbReference type="Proteomes" id="UP000199109">
    <property type="component" value="Unassembled WGS sequence"/>
</dbReference>
<dbReference type="Gene3D" id="1.10.260.40">
    <property type="entry name" value="lambda repressor-like DNA-binding domains"/>
    <property type="match status" value="1"/>
</dbReference>
<dbReference type="SUPFAM" id="SSF47413">
    <property type="entry name" value="lambda repressor-like DNA-binding domains"/>
    <property type="match status" value="1"/>
</dbReference>
<dbReference type="OrthoDB" id="4762426at2"/>
<dbReference type="CDD" id="cd00093">
    <property type="entry name" value="HTH_XRE"/>
    <property type="match status" value="1"/>
</dbReference>
<protein>
    <submittedName>
        <fullName evidence="2">Helix-turn-helix</fullName>
    </submittedName>
</protein>
<keyword evidence="3" id="KW-1185">Reference proteome</keyword>
<name>A0A1G7APB5_9FLAO</name>
<dbReference type="InterPro" id="IPR010982">
    <property type="entry name" value="Lambda_DNA-bd_dom_sf"/>
</dbReference>
<evidence type="ECO:0000313" key="3">
    <source>
        <dbReference type="Proteomes" id="UP000199109"/>
    </source>
</evidence>
<dbReference type="SMART" id="SM00530">
    <property type="entry name" value="HTH_XRE"/>
    <property type="match status" value="1"/>
</dbReference>
<sequence>MTSLMKTTFGEYIRLLRTEKELTLTQLAAKLNLDSANLSKIENGIRDFDEKRLPKLARIFKLNLKDLREEYITDQLGKKIYETNCTKQLLKVAEEKAEYRRTLNKNLQTEKAV</sequence>
<organism evidence="2 3">
    <name type="scientific">Pricia antarctica</name>
    <dbReference type="NCBI Taxonomy" id="641691"/>
    <lineage>
        <taxon>Bacteria</taxon>
        <taxon>Pseudomonadati</taxon>
        <taxon>Bacteroidota</taxon>
        <taxon>Flavobacteriia</taxon>
        <taxon>Flavobacteriales</taxon>
        <taxon>Flavobacteriaceae</taxon>
        <taxon>Pricia</taxon>
    </lineage>
</organism>
<reference evidence="2 3" key="1">
    <citation type="submission" date="2016-10" db="EMBL/GenBank/DDBJ databases">
        <authorList>
            <person name="de Groot N.N."/>
        </authorList>
    </citation>
    <scope>NUCLEOTIDE SEQUENCE [LARGE SCALE GENOMIC DNA]</scope>
    <source>
        <strain evidence="2 3">DSM 23421</strain>
    </source>
</reference>
<proteinExistence type="predicted"/>
<dbReference type="STRING" id="641691.SAMN05421636_103478"/>
<evidence type="ECO:0000313" key="2">
    <source>
        <dbReference type="EMBL" id="SDE16718.1"/>
    </source>
</evidence>
<dbReference type="GO" id="GO:0003677">
    <property type="term" value="F:DNA binding"/>
    <property type="evidence" value="ECO:0007669"/>
    <property type="project" value="InterPro"/>
</dbReference>
<feature type="domain" description="HTH cro/C1-type" evidence="1">
    <location>
        <begin position="13"/>
        <end position="67"/>
    </location>
</feature>
<dbReference type="AlphaFoldDB" id="A0A1G7APB5"/>
<dbReference type="EMBL" id="FNAO01000003">
    <property type="protein sequence ID" value="SDE16718.1"/>
    <property type="molecule type" value="Genomic_DNA"/>
</dbReference>